<dbReference type="STRING" id="59733.SAMN05421769_3397"/>
<dbReference type="InterPro" id="IPR029058">
    <property type="entry name" value="AB_hydrolase_fold"/>
</dbReference>
<dbReference type="SUPFAM" id="SSF53474">
    <property type="entry name" value="alpha/beta-Hydrolases"/>
    <property type="match status" value="1"/>
</dbReference>
<dbReference type="GO" id="GO:0016787">
    <property type="term" value="F:hydrolase activity"/>
    <property type="evidence" value="ECO:0007669"/>
    <property type="project" value="UniProtKB-KW"/>
</dbReference>
<reference evidence="5" key="1">
    <citation type="submission" date="2016-12" db="EMBL/GenBank/DDBJ databases">
        <authorList>
            <person name="Varghese N."/>
            <person name="Submissions S."/>
        </authorList>
    </citation>
    <scope>NUCLEOTIDE SEQUENCE [LARGE SCALE GENOMIC DNA]</scope>
    <source>
        <strain evidence="5">DSM 16779</strain>
    </source>
</reference>
<keyword evidence="2" id="KW-0732">Signal</keyword>
<gene>
    <name evidence="4" type="ORF">SAMN05421769_3397</name>
</gene>
<feature type="chain" id="PRO_5009936610" evidence="2">
    <location>
        <begin position="20"/>
        <end position="303"/>
    </location>
</feature>
<evidence type="ECO:0000259" key="3">
    <source>
        <dbReference type="Pfam" id="PF20434"/>
    </source>
</evidence>
<evidence type="ECO:0000256" key="2">
    <source>
        <dbReference type="SAM" id="SignalP"/>
    </source>
</evidence>
<feature type="domain" description="BD-FAE-like" evidence="3">
    <location>
        <begin position="58"/>
        <end position="260"/>
    </location>
</feature>
<dbReference type="PANTHER" id="PTHR48081">
    <property type="entry name" value="AB HYDROLASE SUPERFAMILY PROTEIN C4A8.06C"/>
    <property type="match status" value="1"/>
</dbReference>
<evidence type="ECO:0000256" key="1">
    <source>
        <dbReference type="ARBA" id="ARBA00022801"/>
    </source>
</evidence>
<dbReference type="OrthoDB" id="9794725at2"/>
<organism evidence="4 5">
    <name type="scientific">Chryseobacterium scophthalmum</name>
    <dbReference type="NCBI Taxonomy" id="59733"/>
    <lineage>
        <taxon>Bacteria</taxon>
        <taxon>Pseudomonadati</taxon>
        <taxon>Bacteroidota</taxon>
        <taxon>Flavobacteriia</taxon>
        <taxon>Flavobacteriales</taxon>
        <taxon>Weeksellaceae</taxon>
        <taxon>Chryseobacterium group</taxon>
        <taxon>Chryseobacterium</taxon>
    </lineage>
</organism>
<evidence type="ECO:0000313" key="5">
    <source>
        <dbReference type="Proteomes" id="UP000184782"/>
    </source>
</evidence>
<dbReference type="Gene3D" id="3.40.50.1820">
    <property type="entry name" value="alpha/beta hydrolase"/>
    <property type="match status" value="1"/>
</dbReference>
<proteinExistence type="predicted"/>
<evidence type="ECO:0000313" key="4">
    <source>
        <dbReference type="EMBL" id="SIO30616.1"/>
    </source>
</evidence>
<accession>A0A1N6IF05</accession>
<dbReference type="Pfam" id="PF20434">
    <property type="entry name" value="BD-FAE"/>
    <property type="match status" value="1"/>
</dbReference>
<dbReference type="AlphaFoldDB" id="A0A1N6IF05"/>
<keyword evidence="1" id="KW-0378">Hydrolase</keyword>
<name>A0A1N6IF05_9FLAO</name>
<dbReference type="EMBL" id="FSRQ01000003">
    <property type="protein sequence ID" value="SIO30616.1"/>
    <property type="molecule type" value="Genomic_DNA"/>
</dbReference>
<sequence length="303" mass="33593">MKKILSLSLLLSSFAIFHSQEIVPLWGEQIPNQKPTQEKETSSETTILWIENVQKPTLEIYLPSKKIATGKAVVICPGGGYRGLAYDGEGTDIAKWFNSKGIAAFVLKYRLPVSKSLIIPSEAPLQDAKRAIRIVRTNAKKWNIAENQIGIMGFSAGGHLASTLGTHFDSEDKLPKSEIESISARPDFMILVYPVITMNSAFGHQGSRENLLGLHPSQDLVNNYSNELHINSKTPPTFLIHSSDDETVPVRNSIVFYEALQKEKVGVEMHIFPKGGHGFGLGIGKGHLENWTDNLYQWILSLK</sequence>
<protein>
    <submittedName>
        <fullName evidence="4">Acetyl esterase/lipase</fullName>
    </submittedName>
</protein>
<feature type="signal peptide" evidence="2">
    <location>
        <begin position="1"/>
        <end position="19"/>
    </location>
</feature>
<dbReference type="RefSeq" id="WP_074231703.1">
    <property type="nucleotide sequence ID" value="NZ_FSRQ01000003.1"/>
</dbReference>
<dbReference type="Proteomes" id="UP000184782">
    <property type="component" value="Unassembled WGS sequence"/>
</dbReference>
<dbReference type="InterPro" id="IPR050300">
    <property type="entry name" value="GDXG_lipolytic_enzyme"/>
</dbReference>
<keyword evidence="5" id="KW-1185">Reference proteome</keyword>
<dbReference type="InterPro" id="IPR049492">
    <property type="entry name" value="BD-FAE-like_dom"/>
</dbReference>
<dbReference type="PANTHER" id="PTHR48081:SF6">
    <property type="entry name" value="PEPTIDASE S9 PROLYL OLIGOPEPTIDASE CATALYTIC DOMAIN-CONTAINING PROTEIN"/>
    <property type="match status" value="1"/>
</dbReference>